<keyword evidence="1" id="KW-0812">Transmembrane</keyword>
<dbReference type="Proteomes" id="UP000680656">
    <property type="component" value="Chromosome"/>
</dbReference>
<gene>
    <name evidence="2" type="ORF">KHC33_06660</name>
</gene>
<organism evidence="2 3">
    <name type="scientific">Methanospirillum purgamenti</name>
    <dbReference type="NCBI Taxonomy" id="2834276"/>
    <lineage>
        <taxon>Archaea</taxon>
        <taxon>Methanobacteriati</taxon>
        <taxon>Methanobacteriota</taxon>
        <taxon>Stenosarchaea group</taxon>
        <taxon>Methanomicrobia</taxon>
        <taxon>Methanomicrobiales</taxon>
        <taxon>Methanospirillaceae</taxon>
        <taxon>Methanospirillum</taxon>
    </lineage>
</organism>
<feature type="transmembrane region" description="Helical" evidence="1">
    <location>
        <begin position="172"/>
        <end position="194"/>
    </location>
</feature>
<keyword evidence="1" id="KW-1133">Transmembrane helix</keyword>
<dbReference type="KEGG" id="mrtj:KHC33_06660"/>
<feature type="transmembrane region" description="Helical" evidence="1">
    <location>
        <begin position="119"/>
        <end position="144"/>
    </location>
</feature>
<dbReference type="AlphaFoldDB" id="A0A8E7EL23"/>
<dbReference type="Pfam" id="PF13197">
    <property type="entry name" value="DUF4013"/>
    <property type="match status" value="1"/>
</dbReference>
<evidence type="ECO:0000256" key="1">
    <source>
        <dbReference type="SAM" id="Phobius"/>
    </source>
</evidence>
<feature type="transmembrane region" description="Helical" evidence="1">
    <location>
        <begin position="201"/>
        <end position="221"/>
    </location>
</feature>
<proteinExistence type="predicted"/>
<feature type="transmembrane region" description="Helical" evidence="1">
    <location>
        <begin position="26"/>
        <end position="51"/>
    </location>
</feature>
<sequence>MASYSAIISNASEYVKTGLIDHWKRWIVLIILSLIQMFTINIIPLVSGYLVRVYAQPDDMAPEIDEYGKLFVDGWKMNIVTILYMIPAIIIALAFGAVGVISALAGLFAEGKMTHIGGLMVGSIGLFLAFLVFLLITLVMNMAYVHFSRSGRLLDAFSIGEITRNISDGIGWGSYIVMWIIVWLLTTVFFFIISGLTMIPILGWLALLALTPLWSVFLAKINGNVYYNRP</sequence>
<dbReference type="InterPro" id="IPR025098">
    <property type="entry name" value="DUF4013"/>
</dbReference>
<feature type="transmembrane region" description="Helical" evidence="1">
    <location>
        <begin position="82"/>
        <end position="107"/>
    </location>
</feature>
<name>A0A8E7EL23_9EURY</name>
<dbReference type="EMBL" id="CP075546">
    <property type="protein sequence ID" value="QVV90165.1"/>
    <property type="molecule type" value="Genomic_DNA"/>
</dbReference>
<dbReference type="GeneID" id="65568009"/>
<evidence type="ECO:0000313" key="3">
    <source>
        <dbReference type="Proteomes" id="UP000680656"/>
    </source>
</evidence>
<keyword evidence="1" id="KW-0472">Membrane</keyword>
<reference evidence="2 3" key="1">
    <citation type="submission" date="2021-05" db="EMBL/GenBank/DDBJ databases">
        <title>A novel Methanospirillum isolate from a pyrite-forming mixed culture.</title>
        <authorList>
            <person name="Bunk B."/>
            <person name="Sproer C."/>
            <person name="Spring S."/>
            <person name="Pester M."/>
        </authorList>
    </citation>
    <scope>NUCLEOTIDE SEQUENCE [LARGE SCALE GENOMIC DNA]</scope>
    <source>
        <strain evidence="2 3">J.3.6.1-F.2.7.3</strain>
    </source>
</reference>
<keyword evidence="3" id="KW-1185">Reference proteome</keyword>
<evidence type="ECO:0000313" key="2">
    <source>
        <dbReference type="EMBL" id="QVV90165.1"/>
    </source>
</evidence>
<dbReference type="RefSeq" id="WP_214420939.1">
    <property type="nucleotide sequence ID" value="NZ_CP075546.1"/>
</dbReference>
<accession>A0A8E7EL23</accession>
<protein>
    <submittedName>
        <fullName evidence="2">DUF4013 domain-containing protein</fullName>
    </submittedName>
</protein>